<feature type="chain" id="PRO_5002933186" description="Ig-like domain-containing protein" evidence="5">
    <location>
        <begin position="25"/>
        <end position="961"/>
    </location>
</feature>
<feature type="region of interest" description="Disordered" evidence="3">
    <location>
        <begin position="822"/>
        <end position="843"/>
    </location>
</feature>
<dbReference type="eggNOG" id="KOG4641">
    <property type="taxonomic scope" value="Eukaryota"/>
</dbReference>
<evidence type="ECO:0008006" key="7">
    <source>
        <dbReference type="Google" id="ProtNLM"/>
    </source>
</evidence>
<keyword evidence="4" id="KW-0472">Membrane</keyword>
<dbReference type="SUPFAM" id="SSF52058">
    <property type="entry name" value="L domain-like"/>
    <property type="match status" value="1"/>
</dbReference>
<evidence type="ECO:0000256" key="1">
    <source>
        <dbReference type="ARBA" id="ARBA00022614"/>
    </source>
</evidence>
<name>C3XS60_BRAFL</name>
<dbReference type="PANTHER" id="PTHR43564">
    <property type="entry name" value="KYNURENINE FORMAMIDASE-LIKE PROTEIN"/>
    <property type="match status" value="1"/>
</dbReference>
<keyword evidence="4" id="KW-0812">Transmembrane</keyword>
<feature type="signal peptide" evidence="5">
    <location>
        <begin position="1"/>
        <end position="24"/>
    </location>
</feature>
<evidence type="ECO:0000256" key="2">
    <source>
        <dbReference type="ARBA" id="ARBA00022737"/>
    </source>
</evidence>
<evidence type="ECO:0000256" key="3">
    <source>
        <dbReference type="SAM" id="MobiDB-lite"/>
    </source>
</evidence>
<gene>
    <name evidence="6" type="ORF">BRAFLDRAFT_71868</name>
</gene>
<keyword evidence="5" id="KW-0732">Signal</keyword>
<dbReference type="InterPro" id="IPR003591">
    <property type="entry name" value="Leu-rich_rpt_typical-subtyp"/>
</dbReference>
<dbReference type="SMART" id="SM00369">
    <property type="entry name" value="LRR_TYP"/>
    <property type="match status" value="6"/>
</dbReference>
<accession>C3XS60</accession>
<sequence>MAMKLTSKVCLLLLSQLLVHSVDAGSWQGCREVSVAKCGVGDSGLDGRQYRYDIAAYRYKWTKYPREVASYEGPFQTVTLSQKHQSCQVCSNETKPTTGGPTGNQSQQGQNNIMIVDTNVGKLGTDKAELLSQIPCGRDCRLWFVGCNLTEIEGGAFAKLPQVSTLVIWRSNVQTLRNDTFAGMEGLKYLLLLENNLTHLEDGCFDGLPGLSFLILVDNRVLMLSPDTFRGVHPPWLDVSANHLTSVAPGTLQAIKSVEHVRAAENKLRAIGAGMFHGLERLRILILEGNRISHIAAGAFHSNTKLSILNLAGNRLTFLSGGWFKSSFPSTFLVRGNAIAAMALEGRALKFRRVILDNPPRCTCANDWLYDHEGLGPFKFGQRHFLMAIRVPSSASCPASPVTPSALSCPAPLVEIANVKRNAAQKYEAVGSVYWEQLPRLSCAFPNGSRHALDITYDTNTTTHARLPTGNLTVSVVTDLKAEGWEKCTGPAEHPFWLSGNHSLCSNYMGKSSFTMWLKSTEPLAFANTTCTASSKTGSHTAVFMMSEHVHSGISTPHATELSLMNTTPPANITTTPLPRVISTTPVMSTSANAYVDLTWYIVFAAIGLSSPVAALGVWGCVSCNKRRLKRKALKNATSPNRNGNQITACSRWPVGDHGNVDESVISPYAEGRFEDHDSLNESESVISPYAQGGFQDHPDLRRADSSQSEIVPYGLAKICAVYAGRARAQTHPVLSCPYSTKRPRQTPNRAGAVVAAYGQNGRENAGKSGRNCYRHPIILPNPGATRFSAYQQSARAAQGSHKAPCYNSPALANDRERTLSSTYDQHDPREAAQGSRKAPCYNAPTLVNDRERAQTNTYGQHDPIEVVCNSARSPTGNSYEPAVSPSSETGAQSAIYDENHRRQPTTGRGDGYVCPSPAASADRSPAATYSQNDRREAINDTPESPKTNTYEASSPDTLIH</sequence>
<evidence type="ECO:0000256" key="5">
    <source>
        <dbReference type="SAM" id="SignalP"/>
    </source>
</evidence>
<keyword evidence="4" id="KW-1133">Transmembrane helix</keyword>
<feature type="compositionally biased region" description="Polar residues" evidence="3">
    <location>
        <begin position="871"/>
        <end position="893"/>
    </location>
</feature>
<organism>
    <name type="scientific">Branchiostoma floridae</name>
    <name type="common">Florida lancelet</name>
    <name type="synonym">Amphioxus</name>
    <dbReference type="NCBI Taxonomy" id="7739"/>
    <lineage>
        <taxon>Eukaryota</taxon>
        <taxon>Metazoa</taxon>
        <taxon>Chordata</taxon>
        <taxon>Cephalochordata</taxon>
        <taxon>Leptocardii</taxon>
        <taxon>Amphioxiformes</taxon>
        <taxon>Branchiostomatidae</taxon>
        <taxon>Branchiostoma</taxon>
    </lineage>
</organism>
<feature type="region of interest" description="Disordered" evidence="3">
    <location>
        <begin position="869"/>
        <end position="961"/>
    </location>
</feature>
<keyword evidence="2" id="KW-0677">Repeat</keyword>
<feature type="region of interest" description="Disordered" evidence="3">
    <location>
        <begin position="91"/>
        <end position="110"/>
    </location>
</feature>
<dbReference type="InterPro" id="IPR001611">
    <property type="entry name" value="Leu-rich_rpt"/>
</dbReference>
<keyword evidence="1" id="KW-0433">Leucine-rich repeat</keyword>
<dbReference type="AlphaFoldDB" id="C3XS60"/>
<feature type="compositionally biased region" description="Basic and acidic residues" evidence="3">
    <location>
        <begin position="822"/>
        <end position="831"/>
    </location>
</feature>
<proteinExistence type="predicted"/>
<protein>
    <recommendedName>
        <fullName evidence="7">Ig-like domain-containing protein</fullName>
    </recommendedName>
</protein>
<evidence type="ECO:0000313" key="6">
    <source>
        <dbReference type="EMBL" id="EEN69528.1"/>
    </source>
</evidence>
<evidence type="ECO:0000256" key="4">
    <source>
        <dbReference type="SAM" id="Phobius"/>
    </source>
</evidence>
<dbReference type="EMBL" id="GG666456">
    <property type="protein sequence ID" value="EEN69528.1"/>
    <property type="molecule type" value="Genomic_DNA"/>
</dbReference>
<reference evidence="6" key="1">
    <citation type="journal article" date="2008" name="Nature">
        <title>The amphioxus genome and the evolution of the chordate karyotype.</title>
        <authorList>
            <consortium name="US DOE Joint Genome Institute (JGI-PGF)"/>
            <person name="Putnam N.H."/>
            <person name="Butts T."/>
            <person name="Ferrier D.E.K."/>
            <person name="Furlong R.F."/>
            <person name="Hellsten U."/>
            <person name="Kawashima T."/>
            <person name="Robinson-Rechavi M."/>
            <person name="Shoguchi E."/>
            <person name="Terry A."/>
            <person name="Yu J.-K."/>
            <person name="Benito-Gutierrez E.L."/>
            <person name="Dubchak I."/>
            <person name="Garcia-Fernandez J."/>
            <person name="Gibson-Brown J.J."/>
            <person name="Grigoriev I.V."/>
            <person name="Horton A.C."/>
            <person name="de Jong P.J."/>
            <person name="Jurka J."/>
            <person name="Kapitonov V.V."/>
            <person name="Kohara Y."/>
            <person name="Kuroki Y."/>
            <person name="Lindquist E."/>
            <person name="Lucas S."/>
            <person name="Osoegawa K."/>
            <person name="Pennacchio L.A."/>
            <person name="Salamov A.A."/>
            <person name="Satou Y."/>
            <person name="Sauka-Spengler T."/>
            <person name="Schmutz J."/>
            <person name="Shin-I T."/>
            <person name="Toyoda A."/>
            <person name="Bronner-Fraser M."/>
            <person name="Fujiyama A."/>
            <person name="Holland L.Z."/>
            <person name="Holland P.W.H."/>
            <person name="Satoh N."/>
            <person name="Rokhsar D.S."/>
        </authorList>
    </citation>
    <scope>NUCLEOTIDE SEQUENCE [LARGE SCALE GENOMIC DNA]</scope>
    <source>
        <strain evidence="6">S238N-H82</strain>
        <tissue evidence="6">Testes</tissue>
    </source>
</reference>
<dbReference type="InParanoid" id="C3XS60"/>
<feature type="compositionally biased region" description="Low complexity" evidence="3">
    <location>
        <begin position="916"/>
        <end position="928"/>
    </location>
</feature>
<feature type="transmembrane region" description="Helical" evidence="4">
    <location>
        <begin position="598"/>
        <end position="622"/>
    </location>
</feature>
<feature type="compositionally biased region" description="Polar residues" evidence="3">
    <location>
        <begin position="942"/>
        <end position="961"/>
    </location>
</feature>
<dbReference type="PANTHER" id="PTHR43564:SF2">
    <property type="entry name" value="BLR6059 PROTEIN"/>
    <property type="match status" value="1"/>
</dbReference>
<dbReference type="Pfam" id="PF13855">
    <property type="entry name" value="LRR_8"/>
    <property type="match status" value="2"/>
</dbReference>
<dbReference type="InterPro" id="IPR032675">
    <property type="entry name" value="LRR_dom_sf"/>
</dbReference>
<dbReference type="Gene3D" id="3.80.10.10">
    <property type="entry name" value="Ribonuclease Inhibitor"/>
    <property type="match status" value="2"/>
</dbReference>